<dbReference type="InterPro" id="IPR040394">
    <property type="entry name" value="FBX25/32"/>
</dbReference>
<feature type="compositionally biased region" description="Low complexity" evidence="5">
    <location>
        <begin position="50"/>
        <end position="87"/>
    </location>
</feature>
<dbReference type="Pfam" id="PF12937">
    <property type="entry name" value="F-box-like"/>
    <property type="match status" value="1"/>
</dbReference>
<comment type="pathway">
    <text evidence="2">Protein modification; protein ubiquitination.</text>
</comment>
<gene>
    <name evidence="7" type="ORF">RDWZM_009143</name>
</gene>
<comment type="caution">
    <text evidence="7">The sequence shown here is derived from an EMBL/GenBank/DDBJ whole genome shotgun (WGS) entry which is preliminary data.</text>
</comment>
<protein>
    <recommendedName>
        <fullName evidence="6">F-box domain-containing protein</fullName>
    </recommendedName>
</protein>
<evidence type="ECO:0000256" key="2">
    <source>
        <dbReference type="ARBA" id="ARBA00004906"/>
    </source>
</evidence>
<dbReference type="InterPro" id="IPR036047">
    <property type="entry name" value="F-box-like_dom_sf"/>
</dbReference>
<evidence type="ECO:0000313" key="8">
    <source>
        <dbReference type="Proteomes" id="UP001142055"/>
    </source>
</evidence>
<feature type="compositionally biased region" description="Low complexity" evidence="5">
    <location>
        <begin position="530"/>
        <end position="542"/>
    </location>
</feature>
<dbReference type="OMA" id="NIPFFEH"/>
<feature type="region of interest" description="Disordered" evidence="5">
    <location>
        <begin position="518"/>
        <end position="542"/>
    </location>
</feature>
<dbReference type="EMBL" id="JAPWDV010000003">
    <property type="protein sequence ID" value="KAJ6217986.1"/>
    <property type="molecule type" value="Genomic_DNA"/>
</dbReference>
<evidence type="ECO:0000256" key="5">
    <source>
        <dbReference type="SAM" id="MobiDB-lite"/>
    </source>
</evidence>
<feature type="domain" description="F-box" evidence="6">
    <location>
        <begin position="289"/>
        <end position="337"/>
    </location>
</feature>
<evidence type="ECO:0000256" key="3">
    <source>
        <dbReference type="ARBA" id="ARBA00022786"/>
    </source>
</evidence>
<evidence type="ECO:0000313" key="7">
    <source>
        <dbReference type="EMBL" id="KAJ6217986.1"/>
    </source>
</evidence>
<dbReference type="GO" id="GO:0005737">
    <property type="term" value="C:cytoplasm"/>
    <property type="evidence" value="ECO:0007669"/>
    <property type="project" value="TreeGrafter"/>
</dbReference>
<evidence type="ECO:0000259" key="6">
    <source>
        <dbReference type="PROSITE" id="PS50181"/>
    </source>
</evidence>
<dbReference type="Proteomes" id="UP001142055">
    <property type="component" value="Chromosome 3"/>
</dbReference>
<dbReference type="GO" id="GO:0016567">
    <property type="term" value="P:protein ubiquitination"/>
    <property type="evidence" value="ECO:0007669"/>
    <property type="project" value="TreeGrafter"/>
</dbReference>
<feature type="compositionally biased region" description="Low complexity" evidence="5">
    <location>
        <begin position="472"/>
        <end position="485"/>
    </location>
</feature>
<dbReference type="PANTHER" id="PTHR13123">
    <property type="entry name" value="LD30288P"/>
    <property type="match status" value="1"/>
</dbReference>
<organism evidence="7 8">
    <name type="scientific">Blomia tropicalis</name>
    <name type="common">Mite</name>
    <dbReference type="NCBI Taxonomy" id="40697"/>
    <lineage>
        <taxon>Eukaryota</taxon>
        <taxon>Metazoa</taxon>
        <taxon>Ecdysozoa</taxon>
        <taxon>Arthropoda</taxon>
        <taxon>Chelicerata</taxon>
        <taxon>Arachnida</taxon>
        <taxon>Acari</taxon>
        <taxon>Acariformes</taxon>
        <taxon>Sarcoptiformes</taxon>
        <taxon>Astigmata</taxon>
        <taxon>Glycyphagoidea</taxon>
        <taxon>Echimyopodidae</taxon>
        <taxon>Blomia</taxon>
    </lineage>
</organism>
<dbReference type="GO" id="GO:0019005">
    <property type="term" value="C:SCF ubiquitin ligase complex"/>
    <property type="evidence" value="ECO:0007669"/>
    <property type="project" value="TreeGrafter"/>
</dbReference>
<dbReference type="PROSITE" id="PS50181">
    <property type="entry name" value="FBOX"/>
    <property type="match status" value="1"/>
</dbReference>
<dbReference type="AlphaFoldDB" id="A0A9Q0RKS3"/>
<sequence length="592" mass="67316">MPFIGQDWRSPGEVWIKTDEGWERMKLLRKSHLLRHQSSIENGASGLAMSPTGSLSSSPGSAISLTSSSSSSSGSESDSDVESVSIGERISPAPPANGSTASLGNDFLDDNNSYGSFADILQRLQKSSSQPIPNDILKESSDLIESHYVQPFCRITLNPTKEVAGSNIISEAFYRLDFCNAIRDIRRFAYVSKLLHLLITQNLTSLSGNATKALFWMLEEIAKQVATNKQNIHVIRELLVELREIVDKYLCWGRPLGSTALWEQHLRTMERICEMTDAIQIESPEDKDKPSWNDLPEELIREILLRLSDYKDLERSAEACERMNLLLNEERHIWKQLCKYHFTKDQLRWANQLATNANHAIHTKIYGANSDIVDWEQMFHLLRKKFGLKEEYADCLFLCRYCRCLFWKSKGHPCILENPDLTRQLTTSVSNVSSSSKSEIIASLRKKSSPLFVSATCSPNTNVLGANRTRNHSSPNSQNPSHLSNISPLRPVQHHQIPLGPVAVQNIPFFEHPLVLQQQRRQEQNRDDANNNVRQQQQQRQPFENIRQRFQNAQNGNVPQREQQEANNVSAFPKAPLYIPITPHAFLKFFSL</sequence>
<evidence type="ECO:0000256" key="1">
    <source>
        <dbReference type="ARBA" id="ARBA00004123"/>
    </source>
</evidence>
<feature type="region of interest" description="Disordered" evidence="5">
    <location>
        <begin position="44"/>
        <end position="104"/>
    </location>
</feature>
<dbReference type="SUPFAM" id="SSF81383">
    <property type="entry name" value="F-box domain"/>
    <property type="match status" value="1"/>
</dbReference>
<reference evidence="7" key="1">
    <citation type="submission" date="2022-12" db="EMBL/GenBank/DDBJ databases">
        <title>Genome assemblies of Blomia tropicalis.</title>
        <authorList>
            <person name="Cui Y."/>
        </authorList>
    </citation>
    <scope>NUCLEOTIDE SEQUENCE</scope>
    <source>
        <tissue evidence="7">Adult mites</tissue>
    </source>
</reference>
<evidence type="ECO:0000256" key="4">
    <source>
        <dbReference type="ARBA" id="ARBA00023242"/>
    </source>
</evidence>
<dbReference type="InterPro" id="IPR001810">
    <property type="entry name" value="F-box_dom"/>
</dbReference>
<feature type="compositionally biased region" description="Basic and acidic residues" evidence="5">
    <location>
        <begin position="520"/>
        <end position="529"/>
    </location>
</feature>
<keyword evidence="4" id="KW-0539">Nucleus</keyword>
<dbReference type="PANTHER" id="PTHR13123:SF7">
    <property type="entry name" value="LD30288P"/>
    <property type="match status" value="1"/>
</dbReference>
<accession>A0A9Q0RKS3</accession>
<dbReference type="GO" id="GO:0005634">
    <property type="term" value="C:nucleus"/>
    <property type="evidence" value="ECO:0007669"/>
    <property type="project" value="UniProtKB-SubCell"/>
</dbReference>
<name>A0A9Q0RKS3_BLOTA</name>
<keyword evidence="3" id="KW-0833">Ubl conjugation pathway</keyword>
<dbReference type="Gene3D" id="1.20.1280.50">
    <property type="match status" value="1"/>
</dbReference>
<proteinExistence type="predicted"/>
<comment type="subcellular location">
    <subcellularLocation>
        <location evidence="1">Nucleus</location>
    </subcellularLocation>
</comment>
<keyword evidence="8" id="KW-1185">Reference proteome</keyword>
<feature type="region of interest" description="Disordered" evidence="5">
    <location>
        <begin position="463"/>
        <end position="488"/>
    </location>
</feature>